<dbReference type="AlphaFoldDB" id="A0A0X3VSA7"/>
<protein>
    <submittedName>
        <fullName evidence="2">Uncharacterized protein</fullName>
    </submittedName>
</protein>
<sequence>MTAVPLPAKTASNAAVNSLSRSRMRNRERPALSPRSMSRLRASWVTHAPVGWAVTPRTWTRRVAISMTKKTWRRLRKTLATCVKSQTSSVWAWDRRNARQVC</sequence>
<evidence type="ECO:0000256" key="1">
    <source>
        <dbReference type="SAM" id="MobiDB-lite"/>
    </source>
</evidence>
<accession>A0A0X3VSA7</accession>
<dbReference type="EMBL" id="LLZJ01000384">
    <property type="protein sequence ID" value="KUL47621.1"/>
    <property type="molecule type" value="Genomic_DNA"/>
</dbReference>
<feature type="region of interest" description="Disordered" evidence="1">
    <location>
        <begin position="1"/>
        <end position="38"/>
    </location>
</feature>
<evidence type="ECO:0000313" key="3">
    <source>
        <dbReference type="Proteomes" id="UP000053413"/>
    </source>
</evidence>
<proteinExistence type="predicted"/>
<name>A0A0X3VSA7_STRVO</name>
<comment type="caution">
    <text evidence="2">The sequence shown here is derived from an EMBL/GenBank/DDBJ whole genome shotgun (WGS) entry which is preliminary data.</text>
</comment>
<reference evidence="3" key="1">
    <citation type="submission" date="2015-10" db="EMBL/GenBank/DDBJ databases">
        <authorList>
            <person name="Ju K.-S."/>
            <person name="Doroghazi J.R."/>
            <person name="Metcalf W.W."/>
        </authorList>
    </citation>
    <scope>NUCLEOTIDE SEQUENCE [LARGE SCALE GENOMIC DNA]</scope>
    <source>
        <strain evidence="3">NRRL F-8817</strain>
    </source>
</reference>
<feature type="compositionally biased region" description="Polar residues" evidence="1">
    <location>
        <begin position="10"/>
        <end position="21"/>
    </location>
</feature>
<organism evidence="2 3">
    <name type="scientific">Streptomyces violaceusniger</name>
    <dbReference type="NCBI Taxonomy" id="68280"/>
    <lineage>
        <taxon>Bacteria</taxon>
        <taxon>Bacillati</taxon>
        <taxon>Actinomycetota</taxon>
        <taxon>Actinomycetes</taxon>
        <taxon>Kitasatosporales</taxon>
        <taxon>Streptomycetaceae</taxon>
        <taxon>Streptomyces</taxon>
        <taxon>Streptomyces violaceusniger group</taxon>
    </lineage>
</organism>
<dbReference type="Proteomes" id="UP000053413">
    <property type="component" value="Unassembled WGS sequence"/>
</dbReference>
<evidence type="ECO:0000313" key="2">
    <source>
        <dbReference type="EMBL" id="KUL47621.1"/>
    </source>
</evidence>
<gene>
    <name evidence="2" type="ORF">ADL28_31950</name>
</gene>